<comment type="similarity">
    <text evidence="1">Belongs to the membrane fusion protein (MFP) (TC 8.A.1) family.</text>
</comment>
<dbReference type="InterPro" id="IPR058647">
    <property type="entry name" value="BSH_CzcB-like"/>
</dbReference>
<dbReference type="Pfam" id="PF25954">
    <property type="entry name" value="Beta-barrel_RND_2"/>
    <property type="match status" value="1"/>
</dbReference>
<evidence type="ECO:0000259" key="6">
    <source>
        <dbReference type="Pfam" id="PF25954"/>
    </source>
</evidence>
<evidence type="ECO:0000256" key="3">
    <source>
        <dbReference type="ARBA" id="ARBA00022833"/>
    </source>
</evidence>
<feature type="domain" description="CzcB-like barrel-sandwich hybrid" evidence="7">
    <location>
        <begin position="36"/>
        <end position="187"/>
    </location>
</feature>
<keyword evidence="2" id="KW-0813">Transport</keyword>
<evidence type="ECO:0000256" key="4">
    <source>
        <dbReference type="ARBA" id="ARBA00043263"/>
    </source>
</evidence>
<dbReference type="Proteomes" id="UP000824988">
    <property type="component" value="Chromosome"/>
</dbReference>
<evidence type="ECO:0000313" key="9">
    <source>
        <dbReference type="EMBL" id="BBL71532.1"/>
    </source>
</evidence>
<dbReference type="FunFam" id="2.40.30.170:FF:000010">
    <property type="entry name" value="Efflux RND transporter periplasmic adaptor subunit"/>
    <property type="match status" value="1"/>
</dbReference>
<sequence>MASDALLQRLKVAAVGEGQADAILRIAGSVELDELRVARIGSAVSGRVVEIRARLGQAVQKGEVLARLHSADLGAAQAAYLKALSQVNLKQLTANRAERLAKAGAVSDVIVTERRHELQEVEVERKAAADQLRLLGMSQDDIQRLTETRAIDSDLAITASLAGTIIERNITQGQVVQPADAVYTIADLSEVWVVAEAPEQDARWVSAGDEAEVEIPAASGSPIKGRLVYVADLVNPETRTVTVRMAMPNPQRLFKPEMLATLVIRKRGVRDLVLPDSAVVRGDNRDYVYVETAAGEFSLRPVELGIRDGQVRRVLKGLQRGERVVVDGAFHLNSERLRKELE</sequence>
<dbReference type="GO" id="GO:0022857">
    <property type="term" value="F:transmembrane transporter activity"/>
    <property type="evidence" value="ECO:0007669"/>
    <property type="project" value="InterPro"/>
</dbReference>
<evidence type="ECO:0000256" key="5">
    <source>
        <dbReference type="ARBA" id="ARBA00058766"/>
    </source>
</evidence>
<dbReference type="EMBL" id="AP019782">
    <property type="protein sequence ID" value="BBL71532.1"/>
    <property type="molecule type" value="Genomic_DNA"/>
</dbReference>
<keyword evidence="4" id="KW-0105">Cadmium resistance</keyword>
<dbReference type="RefSeq" id="WP_217994874.1">
    <property type="nucleotide sequence ID" value="NZ_AP019782.1"/>
</dbReference>
<dbReference type="PANTHER" id="PTHR30097:SF4">
    <property type="entry name" value="SLR6042 PROTEIN"/>
    <property type="match status" value="1"/>
</dbReference>
<keyword evidence="10" id="KW-1185">Reference proteome</keyword>
<comment type="function">
    <text evidence="5">CzcA and CzcB together would act in zinc efflux nearly as effectively as the complete czc efflux system (CzcABC). The CzcB protein is thought to funnel zinc cations to the CzcA transport protein.</text>
</comment>
<dbReference type="FunFam" id="2.40.420.20:FF:000006">
    <property type="entry name" value="RND family efflux transporter MFP subunit"/>
    <property type="match status" value="1"/>
</dbReference>
<evidence type="ECO:0000259" key="7">
    <source>
        <dbReference type="Pfam" id="PF25973"/>
    </source>
</evidence>
<name>A0A8D4VS15_9GAMM</name>
<dbReference type="GO" id="GO:0046914">
    <property type="term" value="F:transition metal ion binding"/>
    <property type="evidence" value="ECO:0007669"/>
    <property type="project" value="TreeGrafter"/>
</dbReference>
<reference evidence="9" key="1">
    <citation type="submission" date="2019-06" db="EMBL/GenBank/DDBJ databases">
        <title>Complete genome sequence of Methylogaea oryzae strain JCM16910.</title>
        <authorList>
            <person name="Asakawa S."/>
        </authorList>
    </citation>
    <scope>NUCLEOTIDE SEQUENCE</scope>
    <source>
        <strain evidence="9">E10</strain>
    </source>
</reference>
<dbReference type="GO" id="GO:0015679">
    <property type="term" value="P:plasma membrane copper ion transport"/>
    <property type="evidence" value="ECO:0007669"/>
    <property type="project" value="TreeGrafter"/>
</dbReference>
<dbReference type="Pfam" id="PF25975">
    <property type="entry name" value="CzcB_C"/>
    <property type="match status" value="1"/>
</dbReference>
<dbReference type="Pfam" id="PF25973">
    <property type="entry name" value="BSH_CzcB"/>
    <property type="match status" value="1"/>
</dbReference>
<gene>
    <name evidence="9" type="ORF">MoryE10_21380</name>
</gene>
<dbReference type="PANTHER" id="PTHR30097">
    <property type="entry name" value="CATION EFFLUX SYSTEM PROTEIN CUSB"/>
    <property type="match status" value="1"/>
</dbReference>
<evidence type="ECO:0000256" key="2">
    <source>
        <dbReference type="ARBA" id="ARBA00022448"/>
    </source>
</evidence>
<dbReference type="GO" id="GO:0030288">
    <property type="term" value="C:outer membrane-bounded periplasmic space"/>
    <property type="evidence" value="ECO:0007669"/>
    <property type="project" value="TreeGrafter"/>
</dbReference>
<evidence type="ECO:0000313" key="10">
    <source>
        <dbReference type="Proteomes" id="UP000824988"/>
    </source>
</evidence>
<dbReference type="AlphaFoldDB" id="A0A8D4VS15"/>
<dbReference type="GO" id="GO:0016020">
    <property type="term" value="C:membrane"/>
    <property type="evidence" value="ECO:0007669"/>
    <property type="project" value="InterPro"/>
</dbReference>
<accession>A0A8D4VS15</accession>
<organism evidence="9 10">
    <name type="scientific">Methylogaea oryzae</name>
    <dbReference type="NCBI Taxonomy" id="1295382"/>
    <lineage>
        <taxon>Bacteria</taxon>
        <taxon>Pseudomonadati</taxon>
        <taxon>Pseudomonadota</taxon>
        <taxon>Gammaproteobacteria</taxon>
        <taxon>Methylococcales</taxon>
        <taxon>Methylococcaceae</taxon>
        <taxon>Methylogaea</taxon>
    </lineage>
</organism>
<dbReference type="GO" id="GO:0046686">
    <property type="term" value="P:response to cadmium ion"/>
    <property type="evidence" value="ECO:0007669"/>
    <property type="project" value="UniProtKB-KW"/>
</dbReference>
<keyword evidence="3" id="KW-0862">Zinc</keyword>
<feature type="domain" description="CzcB-like C-terminal circularly permuted SH3-like" evidence="8">
    <location>
        <begin position="274"/>
        <end position="332"/>
    </location>
</feature>
<dbReference type="InterPro" id="IPR058649">
    <property type="entry name" value="CzcB_C"/>
</dbReference>
<dbReference type="KEGG" id="moz:MoryE10_21380"/>
<dbReference type="InterPro" id="IPR058792">
    <property type="entry name" value="Beta-barrel_RND_2"/>
</dbReference>
<protein>
    <submittedName>
        <fullName evidence="9">RND transporter</fullName>
    </submittedName>
</protein>
<evidence type="ECO:0000256" key="1">
    <source>
        <dbReference type="ARBA" id="ARBA00009477"/>
    </source>
</evidence>
<dbReference type="InterPro" id="IPR051909">
    <property type="entry name" value="MFP_Cation_Efflux"/>
</dbReference>
<dbReference type="GO" id="GO:0060003">
    <property type="term" value="P:copper ion export"/>
    <property type="evidence" value="ECO:0007669"/>
    <property type="project" value="TreeGrafter"/>
</dbReference>
<feature type="domain" description="CusB-like beta-barrel" evidence="6">
    <location>
        <begin position="190"/>
        <end position="265"/>
    </location>
</feature>
<dbReference type="InterPro" id="IPR006143">
    <property type="entry name" value="RND_pump_MFP"/>
</dbReference>
<proteinExistence type="inferred from homology"/>
<dbReference type="NCBIfam" id="TIGR01730">
    <property type="entry name" value="RND_mfp"/>
    <property type="match status" value="1"/>
</dbReference>
<evidence type="ECO:0000259" key="8">
    <source>
        <dbReference type="Pfam" id="PF25975"/>
    </source>
</evidence>